<gene>
    <name evidence="2" type="ORF">ACFFFR_11265</name>
</gene>
<feature type="transmembrane region" description="Helical" evidence="1">
    <location>
        <begin position="20"/>
        <end position="41"/>
    </location>
</feature>
<keyword evidence="1" id="KW-1133">Transmembrane helix</keyword>
<protein>
    <recommendedName>
        <fullName evidence="4">DUF2092 domain-containing protein</fullName>
    </recommendedName>
</protein>
<accession>A0ABV6PEZ4</accession>
<dbReference type="RefSeq" id="WP_377460512.1">
    <property type="nucleotide sequence ID" value="NZ_JBHLUB010000032.1"/>
</dbReference>
<sequence>MSEGSATTAKSTKTSVPKLVSLWLALFAVVLTAGIITITQLNATQFSAETFAKRYLDSLRAGDGGTALGLLSQREVNGQAVLLDGEALRASVERMQRIEFGESRADERGKIVPLSYTLDGHRHEVQLHVKHEGRAWLFFNQWSLAEPLSTINVATGPNTSKLLVNGQPAPVNESKANLATFFPATVHVSDDSKYLAAQSKTLAVDASGMALPLELQAAPTEDLQKAVQKDINDYLDECAKQKVLQPTGCPLSHATTDRVDPETIKWEIRDYPKVSIEKNGNDWDVPVLDFQARIKYTGIDLMTGESKDYDIKMNSEVDADLKLAPNQYFVKPFVTERWLKSNSAY</sequence>
<evidence type="ECO:0008006" key="4">
    <source>
        <dbReference type="Google" id="ProtNLM"/>
    </source>
</evidence>
<evidence type="ECO:0000313" key="3">
    <source>
        <dbReference type="Proteomes" id="UP001589862"/>
    </source>
</evidence>
<keyword evidence="1" id="KW-0472">Membrane</keyword>
<proteinExistence type="predicted"/>
<keyword evidence="3" id="KW-1185">Reference proteome</keyword>
<dbReference type="EMBL" id="JBHLUB010000032">
    <property type="protein sequence ID" value="MFC0582947.1"/>
    <property type="molecule type" value="Genomic_DNA"/>
</dbReference>
<keyword evidence="1" id="KW-0812">Transmembrane</keyword>
<name>A0ABV6PEZ4_9MICC</name>
<comment type="caution">
    <text evidence="2">The sequence shown here is derived from an EMBL/GenBank/DDBJ whole genome shotgun (WGS) entry which is preliminary data.</text>
</comment>
<organism evidence="2 3">
    <name type="scientific">Micrococcoides hystricis</name>
    <dbReference type="NCBI Taxonomy" id="1572761"/>
    <lineage>
        <taxon>Bacteria</taxon>
        <taxon>Bacillati</taxon>
        <taxon>Actinomycetota</taxon>
        <taxon>Actinomycetes</taxon>
        <taxon>Micrococcales</taxon>
        <taxon>Micrococcaceae</taxon>
        <taxon>Micrococcoides</taxon>
    </lineage>
</organism>
<reference evidence="2 3" key="1">
    <citation type="submission" date="2024-09" db="EMBL/GenBank/DDBJ databases">
        <authorList>
            <person name="Sun Q."/>
            <person name="Mori K."/>
        </authorList>
    </citation>
    <scope>NUCLEOTIDE SEQUENCE [LARGE SCALE GENOMIC DNA]</scope>
    <source>
        <strain evidence="2 3">NCAIM B.02604</strain>
    </source>
</reference>
<evidence type="ECO:0000313" key="2">
    <source>
        <dbReference type="EMBL" id="MFC0582947.1"/>
    </source>
</evidence>
<dbReference type="Proteomes" id="UP001589862">
    <property type="component" value="Unassembled WGS sequence"/>
</dbReference>
<evidence type="ECO:0000256" key="1">
    <source>
        <dbReference type="SAM" id="Phobius"/>
    </source>
</evidence>